<dbReference type="Proteomes" id="UP001432027">
    <property type="component" value="Unassembled WGS sequence"/>
</dbReference>
<evidence type="ECO:0000313" key="1">
    <source>
        <dbReference type="EMBL" id="GMT01090.1"/>
    </source>
</evidence>
<dbReference type="AlphaFoldDB" id="A0AAV5U3W7"/>
<sequence>LYSFSNGNSLIESWIEHDLIDLLVRRISTIHIVLRLSMESLLHLDWTLEFDVLGWNAEGFRSIGHFLPFLRSFLPESTGDSTGSRA</sequence>
<reference evidence="1" key="1">
    <citation type="submission" date="2023-10" db="EMBL/GenBank/DDBJ databases">
        <title>Genome assembly of Pristionchus species.</title>
        <authorList>
            <person name="Yoshida K."/>
            <person name="Sommer R.J."/>
        </authorList>
    </citation>
    <scope>NUCLEOTIDE SEQUENCE</scope>
    <source>
        <strain evidence="1">RS0144</strain>
    </source>
</reference>
<protein>
    <submittedName>
        <fullName evidence="1">Uncharacterized protein</fullName>
    </submittedName>
</protein>
<dbReference type="EMBL" id="BTSX01000005">
    <property type="protein sequence ID" value="GMT01090.1"/>
    <property type="molecule type" value="Genomic_DNA"/>
</dbReference>
<comment type="caution">
    <text evidence="1">The sequence shown here is derived from an EMBL/GenBank/DDBJ whole genome shotgun (WGS) entry which is preliminary data.</text>
</comment>
<proteinExistence type="predicted"/>
<keyword evidence="3" id="KW-1185">Reference proteome</keyword>
<gene>
    <name evidence="1" type="ORF">PENTCL1PPCAC_23264</name>
    <name evidence="2" type="ORF">PENTCL1PPCAC_30670</name>
</gene>
<feature type="non-terminal residue" evidence="1">
    <location>
        <position position="86"/>
    </location>
</feature>
<evidence type="ECO:0000313" key="2">
    <source>
        <dbReference type="EMBL" id="GMT08496.1"/>
    </source>
</evidence>
<organism evidence="1 3">
    <name type="scientific">Pristionchus entomophagus</name>
    <dbReference type="NCBI Taxonomy" id="358040"/>
    <lineage>
        <taxon>Eukaryota</taxon>
        <taxon>Metazoa</taxon>
        <taxon>Ecdysozoa</taxon>
        <taxon>Nematoda</taxon>
        <taxon>Chromadorea</taxon>
        <taxon>Rhabditida</taxon>
        <taxon>Rhabditina</taxon>
        <taxon>Diplogasteromorpha</taxon>
        <taxon>Diplogasteroidea</taxon>
        <taxon>Neodiplogasteridae</taxon>
        <taxon>Pristionchus</taxon>
    </lineage>
</organism>
<evidence type="ECO:0000313" key="3">
    <source>
        <dbReference type="Proteomes" id="UP001432027"/>
    </source>
</evidence>
<dbReference type="EMBL" id="BTSX01000104">
    <property type="protein sequence ID" value="GMT08496.1"/>
    <property type="molecule type" value="Genomic_DNA"/>
</dbReference>
<feature type="non-terminal residue" evidence="1">
    <location>
        <position position="1"/>
    </location>
</feature>
<accession>A0AAV5U3W7</accession>
<name>A0AAV5U3W7_9BILA</name>